<sequence>MEKNKLIAKNLSSHKQIVSNTMIYEGHSYLNLENSFKKNWDKHIQSLKKFKGEQKVGIFLIEYLDHMALSMAELSLNGVNEICIGDIKRQEMVNDYRLSRDKDMLDWISTFEKEIEYVVFMSQEHVEIIKLSGISKLQTVLPYKYAIAPNITQRTDRWVQIGKISNKDE</sequence>
<comment type="caution">
    <text evidence="1">The sequence shown here is derived from an EMBL/GenBank/DDBJ whole genome shotgun (WGS) entry which is preliminary data.</text>
</comment>
<proteinExistence type="predicted"/>
<name>A0AAW9JYL4_CARML</name>
<gene>
    <name evidence="1" type="ORF">RAK27_18540</name>
</gene>
<evidence type="ECO:0000313" key="2">
    <source>
        <dbReference type="Proteomes" id="UP001290462"/>
    </source>
</evidence>
<dbReference type="RefSeq" id="WP_322809811.1">
    <property type="nucleotide sequence ID" value="NZ_JAVBVO010000024.1"/>
</dbReference>
<evidence type="ECO:0000313" key="1">
    <source>
        <dbReference type="EMBL" id="MDZ5760643.1"/>
    </source>
</evidence>
<accession>A0AAW9JYL4</accession>
<dbReference type="EMBL" id="JAVBVO010000024">
    <property type="protein sequence ID" value="MDZ5760643.1"/>
    <property type="molecule type" value="Genomic_DNA"/>
</dbReference>
<organism evidence="1 2">
    <name type="scientific">Carnobacterium maltaromaticum</name>
    <name type="common">Carnobacterium piscicola</name>
    <dbReference type="NCBI Taxonomy" id="2751"/>
    <lineage>
        <taxon>Bacteria</taxon>
        <taxon>Bacillati</taxon>
        <taxon>Bacillota</taxon>
        <taxon>Bacilli</taxon>
        <taxon>Lactobacillales</taxon>
        <taxon>Carnobacteriaceae</taxon>
        <taxon>Carnobacterium</taxon>
    </lineage>
</organism>
<reference evidence="1" key="1">
    <citation type="submission" date="2023-08" db="EMBL/GenBank/DDBJ databases">
        <title>Genomic characterization of piscicolin 126 produced by Carnobacterium maltaromaticum CM22 strain isolated from salmon (Salmo salar).</title>
        <authorList>
            <person name="Gonzalez-Gragera E."/>
            <person name="Garcia-Lopez J.D."/>
            <person name="Teso-Perez C."/>
            <person name="Gimenez-Hernandez I."/>
            <person name="Peralta-Sanchez J.M."/>
            <person name="Valdivia E."/>
            <person name="Montalban-Lopez M."/>
            <person name="Martin-Platero A.M."/>
            <person name="Banos A."/>
            <person name="Martinez-Bueno M."/>
        </authorList>
    </citation>
    <scope>NUCLEOTIDE SEQUENCE</scope>
    <source>
        <strain evidence="1">CM22</strain>
    </source>
</reference>
<dbReference type="Proteomes" id="UP001290462">
    <property type="component" value="Unassembled WGS sequence"/>
</dbReference>
<dbReference type="AlphaFoldDB" id="A0AAW9JYL4"/>
<protein>
    <submittedName>
        <fullName evidence="1">Uncharacterized protein</fullName>
    </submittedName>
</protein>